<keyword evidence="6" id="KW-1185">Reference proteome</keyword>
<dbReference type="InterPro" id="IPR036388">
    <property type="entry name" value="WH-like_DNA-bd_sf"/>
</dbReference>
<evidence type="ECO:0000313" key="6">
    <source>
        <dbReference type="Proteomes" id="UP001428817"/>
    </source>
</evidence>
<dbReference type="PROSITE" id="PS50043">
    <property type="entry name" value="HTH_LUXR_2"/>
    <property type="match status" value="1"/>
</dbReference>
<organism evidence="5 6">
    <name type="scientific">Pseudonocardia eucalypti</name>
    <dbReference type="NCBI Taxonomy" id="648755"/>
    <lineage>
        <taxon>Bacteria</taxon>
        <taxon>Bacillati</taxon>
        <taxon>Actinomycetota</taxon>
        <taxon>Actinomycetes</taxon>
        <taxon>Pseudonocardiales</taxon>
        <taxon>Pseudonocardiaceae</taxon>
        <taxon>Pseudonocardia</taxon>
    </lineage>
</organism>
<dbReference type="CDD" id="cd06170">
    <property type="entry name" value="LuxR_C_like"/>
    <property type="match status" value="1"/>
</dbReference>
<keyword evidence="3" id="KW-0804">Transcription</keyword>
<keyword evidence="2" id="KW-0238">DNA-binding</keyword>
<dbReference type="EMBL" id="BAABJP010000010">
    <property type="protein sequence ID" value="GAA5155035.1"/>
    <property type="molecule type" value="Genomic_DNA"/>
</dbReference>
<dbReference type="SMART" id="SM00421">
    <property type="entry name" value="HTH_LUXR"/>
    <property type="match status" value="1"/>
</dbReference>
<dbReference type="InterPro" id="IPR000792">
    <property type="entry name" value="Tscrpt_reg_LuxR_C"/>
</dbReference>
<comment type="caution">
    <text evidence="5">The sequence shown here is derived from an EMBL/GenBank/DDBJ whole genome shotgun (WGS) entry which is preliminary data.</text>
</comment>
<dbReference type="PANTHER" id="PTHR44688:SF16">
    <property type="entry name" value="DNA-BINDING TRANSCRIPTIONAL ACTIVATOR DEVR_DOSR"/>
    <property type="match status" value="1"/>
</dbReference>
<dbReference type="Pfam" id="PF00196">
    <property type="entry name" value="GerE"/>
    <property type="match status" value="1"/>
</dbReference>
<dbReference type="SUPFAM" id="SSF55781">
    <property type="entry name" value="GAF domain-like"/>
    <property type="match status" value="1"/>
</dbReference>
<dbReference type="PROSITE" id="PS00622">
    <property type="entry name" value="HTH_LUXR_1"/>
    <property type="match status" value="1"/>
</dbReference>
<gene>
    <name evidence="5" type="ORF">GCM10023321_27690</name>
</gene>
<sequence length="345" mass="36928">MKLATQRGLRDSADRLGGARLPLPVLLDEVTALFARSLPYDCGSVHTVDPLTVTMSSCRLLDEPPDGEQIAVYEYQRQDVNRLSELASGPRGCGLLSAATGQRPERSPRYRELLAPAGIADELRAVFTVDGACWGAFAWYRTAPFAEDEVELVHELGPVLARAFRAAAAATLGTVADDRRRPPGVLLVDGGRRIRWATAPARSWLSELGFDGEPAGAALPHELRSVAERARVDGVAAEVRTLGRSGRWVAAHASPTDEAGQVAVVLEHPTADSIAPLLAAAYGLTERERALAGLVLRGFSTDRIAARLVISPHTVQDHLKSIFGKVGVRSRRELVGRLSLGSGTA</sequence>
<dbReference type="PANTHER" id="PTHR44688">
    <property type="entry name" value="DNA-BINDING TRANSCRIPTIONAL ACTIVATOR DEVR_DOSR"/>
    <property type="match status" value="1"/>
</dbReference>
<evidence type="ECO:0000256" key="1">
    <source>
        <dbReference type="ARBA" id="ARBA00023015"/>
    </source>
</evidence>
<dbReference type="SUPFAM" id="SSF46894">
    <property type="entry name" value="C-terminal effector domain of the bipartite response regulators"/>
    <property type="match status" value="1"/>
</dbReference>
<dbReference type="RefSeq" id="WP_185063851.1">
    <property type="nucleotide sequence ID" value="NZ_BAABJP010000010.1"/>
</dbReference>
<evidence type="ECO:0000313" key="5">
    <source>
        <dbReference type="EMBL" id="GAA5155035.1"/>
    </source>
</evidence>
<reference evidence="6" key="1">
    <citation type="journal article" date="2019" name="Int. J. Syst. Evol. Microbiol.">
        <title>The Global Catalogue of Microorganisms (GCM) 10K type strain sequencing project: providing services to taxonomists for standard genome sequencing and annotation.</title>
        <authorList>
            <consortium name="The Broad Institute Genomics Platform"/>
            <consortium name="The Broad Institute Genome Sequencing Center for Infectious Disease"/>
            <person name="Wu L."/>
            <person name="Ma J."/>
        </authorList>
    </citation>
    <scope>NUCLEOTIDE SEQUENCE [LARGE SCALE GENOMIC DNA]</scope>
    <source>
        <strain evidence="6">JCM 18303</strain>
    </source>
</reference>
<accession>A0ABP9Q0K5</accession>
<dbReference type="InterPro" id="IPR016032">
    <property type="entry name" value="Sig_transdc_resp-reg_C-effctor"/>
</dbReference>
<protein>
    <submittedName>
        <fullName evidence="5">LuxR C-terminal-related transcriptional regulator</fullName>
    </submittedName>
</protein>
<evidence type="ECO:0000256" key="2">
    <source>
        <dbReference type="ARBA" id="ARBA00023125"/>
    </source>
</evidence>
<keyword evidence="1" id="KW-0805">Transcription regulation</keyword>
<feature type="domain" description="HTH luxR-type" evidence="4">
    <location>
        <begin position="277"/>
        <end position="342"/>
    </location>
</feature>
<dbReference type="Gene3D" id="1.10.10.10">
    <property type="entry name" value="Winged helix-like DNA-binding domain superfamily/Winged helix DNA-binding domain"/>
    <property type="match status" value="1"/>
</dbReference>
<evidence type="ECO:0000256" key="3">
    <source>
        <dbReference type="ARBA" id="ARBA00023163"/>
    </source>
</evidence>
<name>A0ABP9Q0K5_9PSEU</name>
<evidence type="ECO:0000259" key="4">
    <source>
        <dbReference type="PROSITE" id="PS50043"/>
    </source>
</evidence>
<proteinExistence type="predicted"/>
<dbReference type="Proteomes" id="UP001428817">
    <property type="component" value="Unassembled WGS sequence"/>
</dbReference>
<dbReference type="PRINTS" id="PR00038">
    <property type="entry name" value="HTHLUXR"/>
</dbReference>